<dbReference type="Gene3D" id="1.10.10.2830">
    <property type="match status" value="1"/>
</dbReference>
<accession>A0A5P8PR96</accession>
<dbReference type="InterPro" id="IPR041468">
    <property type="entry name" value="HTH_ParB/Spo0J"/>
</dbReference>
<organism evidence="2 3">
    <name type="scientific">Vibrio phage phi50-12</name>
    <dbReference type="NCBI Taxonomy" id="2654972"/>
    <lineage>
        <taxon>Viruses</taxon>
        <taxon>Duplodnaviria</taxon>
        <taxon>Heunggongvirae</taxon>
        <taxon>Uroviricota</taxon>
        <taxon>Caudoviricetes</taxon>
        <taxon>Schitoviridae</taxon>
        <taxon>Penintadodekavirus</taxon>
        <taxon>Penintadodekavirus 5012</taxon>
    </lineage>
</organism>
<protein>
    <recommendedName>
        <fullName evidence="1">ParB/Spo0J HTH domain-containing protein</fullName>
    </recommendedName>
</protein>
<evidence type="ECO:0000313" key="3">
    <source>
        <dbReference type="Proteomes" id="UP000325783"/>
    </source>
</evidence>
<reference evidence="2 3" key="1">
    <citation type="submission" date="2019-10" db="EMBL/GenBank/DDBJ databases">
        <authorList>
            <person name="Lin L.C."/>
        </authorList>
    </citation>
    <scope>NUCLEOTIDE SEQUENCE [LARGE SCALE GENOMIC DNA]</scope>
</reference>
<gene>
    <name evidence="2" type="ORF">VOWphi5012_036</name>
</gene>
<sequence length="265" mass="29881">MSLNKLQKDKESGVQVNKEYYVPLDKLRIRKGANVRDPLSGVGLETVKRYALEMHNQVNNPDTGNKLMFPALDVTVEKGEIYIEDGEHRYYAALEANKTHKTGIRRIKVTEVQLTSPLEQLKLRMKKEGRQNNAVERGRGYKRMLALGLTVPEIAIEMQASEQTINNCIKLLSFDQKIIDAIMEGRISPTLVQTIGEAAALRQLNNTPKQKVTHKDTGMYRPSMGKSVVSKLATIVPEPVEGGMQLTIPTEDWEEVRKVIQSLKK</sequence>
<feature type="domain" description="ParB/Spo0J HTH" evidence="1">
    <location>
        <begin position="133"/>
        <end position="211"/>
    </location>
</feature>
<keyword evidence="3" id="KW-1185">Reference proteome</keyword>
<dbReference type="Proteomes" id="UP000325783">
    <property type="component" value="Segment"/>
</dbReference>
<dbReference type="EMBL" id="MN584918">
    <property type="protein sequence ID" value="QFR59820.1"/>
    <property type="molecule type" value="Genomic_DNA"/>
</dbReference>
<evidence type="ECO:0000259" key="1">
    <source>
        <dbReference type="Pfam" id="PF17762"/>
    </source>
</evidence>
<name>A0A5P8PR96_9CAUD</name>
<dbReference type="Pfam" id="PF17762">
    <property type="entry name" value="HTH_ParB"/>
    <property type="match status" value="1"/>
</dbReference>
<dbReference type="SUPFAM" id="SSF109709">
    <property type="entry name" value="KorB DNA-binding domain-like"/>
    <property type="match status" value="1"/>
</dbReference>
<proteinExistence type="predicted"/>
<evidence type="ECO:0000313" key="2">
    <source>
        <dbReference type="EMBL" id="QFR59820.1"/>
    </source>
</evidence>